<accession>U1XBC9</accession>
<evidence type="ECO:0000313" key="2">
    <source>
        <dbReference type="Proteomes" id="UP000016511"/>
    </source>
</evidence>
<sequence length="73" mass="8195">MGNGEKVHAKAMSGDKVEFPNGYDDLGVISGETAQSLKKISIEQVENAYAIIKWFTGKEEVTEKIQLKLRLRR</sequence>
<name>U1XBC9_ANEAE</name>
<dbReference type="AlphaFoldDB" id="U1XBC9"/>
<gene>
    <name evidence="1" type="ORF">HMPREF0083_00044</name>
</gene>
<keyword evidence="2" id="KW-1185">Reference proteome</keyword>
<dbReference type="PATRIC" id="fig|649747.3.peg.41"/>
<organism evidence="1 2">
    <name type="scientific">Aneurinibacillus aneurinilyticus ATCC 12856</name>
    <dbReference type="NCBI Taxonomy" id="649747"/>
    <lineage>
        <taxon>Bacteria</taxon>
        <taxon>Bacillati</taxon>
        <taxon>Bacillota</taxon>
        <taxon>Bacilli</taxon>
        <taxon>Bacillales</taxon>
        <taxon>Paenibacillaceae</taxon>
        <taxon>Aneurinibacillus group</taxon>
        <taxon>Aneurinibacillus</taxon>
    </lineage>
</organism>
<reference evidence="1 2" key="1">
    <citation type="submission" date="2013-08" db="EMBL/GenBank/DDBJ databases">
        <authorList>
            <person name="Weinstock G."/>
            <person name="Sodergren E."/>
            <person name="Wylie T."/>
            <person name="Fulton L."/>
            <person name="Fulton R."/>
            <person name="Fronick C."/>
            <person name="O'Laughlin M."/>
            <person name="Godfrey J."/>
            <person name="Miner T."/>
            <person name="Herter B."/>
            <person name="Appelbaum E."/>
            <person name="Cordes M."/>
            <person name="Lek S."/>
            <person name="Wollam A."/>
            <person name="Pepin K.H."/>
            <person name="Palsikar V.B."/>
            <person name="Mitreva M."/>
            <person name="Wilson R.K."/>
        </authorList>
    </citation>
    <scope>NUCLEOTIDE SEQUENCE [LARGE SCALE GENOMIC DNA]</scope>
    <source>
        <strain evidence="1 2">ATCC 12856</strain>
    </source>
</reference>
<proteinExistence type="predicted"/>
<evidence type="ECO:0000313" key="1">
    <source>
        <dbReference type="EMBL" id="ERI11848.1"/>
    </source>
</evidence>
<dbReference type="EMBL" id="AWSJ01000003">
    <property type="protein sequence ID" value="ERI11848.1"/>
    <property type="molecule type" value="Genomic_DNA"/>
</dbReference>
<dbReference type="Proteomes" id="UP000016511">
    <property type="component" value="Unassembled WGS sequence"/>
</dbReference>
<dbReference type="HOGENOM" id="CLU_2696473_0_0_9"/>
<protein>
    <submittedName>
        <fullName evidence="1">Uncharacterized protein</fullName>
    </submittedName>
</protein>
<comment type="caution">
    <text evidence="1">The sequence shown here is derived from an EMBL/GenBank/DDBJ whole genome shotgun (WGS) entry which is preliminary data.</text>
</comment>